<organism evidence="1 2">
    <name type="scientific">Brassica cretica</name>
    <name type="common">Mustard</name>
    <dbReference type="NCBI Taxonomy" id="69181"/>
    <lineage>
        <taxon>Eukaryota</taxon>
        <taxon>Viridiplantae</taxon>
        <taxon>Streptophyta</taxon>
        <taxon>Embryophyta</taxon>
        <taxon>Tracheophyta</taxon>
        <taxon>Spermatophyta</taxon>
        <taxon>Magnoliopsida</taxon>
        <taxon>eudicotyledons</taxon>
        <taxon>Gunneridae</taxon>
        <taxon>Pentapetalae</taxon>
        <taxon>rosids</taxon>
        <taxon>malvids</taxon>
        <taxon>Brassicales</taxon>
        <taxon>Brassicaceae</taxon>
        <taxon>Brassiceae</taxon>
        <taxon>Brassica</taxon>
    </lineage>
</organism>
<proteinExistence type="predicted"/>
<gene>
    <name evidence="1" type="ORF">F2Q68_00025690</name>
</gene>
<evidence type="ECO:0000313" key="1">
    <source>
        <dbReference type="EMBL" id="KAF2567007.1"/>
    </source>
</evidence>
<protein>
    <submittedName>
        <fullName evidence="1">Uncharacterized protein</fullName>
    </submittedName>
</protein>
<comment type="caution">
    <text evidence="1">The sequence shown here is derived from an EMBL/GenBank/DDBJ whole genome shotgun (WGS) entry which is preliminary data.</text>
</comment>
<dbReference type="EMBL" id="QGKW02001911">
    <property type="protein sequence ID" value="KAF2567007.1"/>
    <property type="molecule type" value="Genomic_DNA"/>
</dbReference>
<dbReference type="AlphaFoldDB" id="A0A8S9IC65"/>
<sequence>MSEAFVSADDIKSSFFEVFSAKAELNSCACELPLQHVLVGELEIVAWAREGLLWVKYSPDGCRIRELWSWMFSLIDGRVPHRWTSFFFLRKIPSSLSWLSGKWEISIYLKAGEITWPRRRRKVLDMGAGTRDWKQDPDLGAGTRDPETWKWRIRKDHYVGPSKRFKGGHHRRARSGRACRNFLLLLYKDETLPLWWGFAGVGRKFDEETRNACIKGDASAHPQGLGADFLAAEDPGHALPKSEGSEELGGWMDCHRGICLLCGPSRGPSRISFRLEVIFAGILGSSGTVVLLQNLEILLGPERCFGSLESALDPEIAFRTQRLSEDPEVDGESKDPEVVVGSWGYKELGGLPFQGPEEICSGPANCMGTQKFLITQGSRAACCFLQKATIRLWGASYGFGNPSAKLFLLSTSGEAGIYVLFPARGSTYAICKLPELTRRLIRPIPALSLIPIIIVAQCTNSEFEYSRLCLRKSLESFYLLFLPGVKDRGRVRSRSFVVGVGVGTSSCGCMVTRVLPGNKSKHGGESFFQIIDRGLDEYFQVLDLFEGDLVGFRTLILFDEDGLADASVSFDIRKLDTWSLDLKEDLGGMEIFVEAWRLLLIEDDTKGGYFPGDRDLEDGSSRNNMTFFIGLYKLHSSITLPLLIVLKCAYARKDHYVGPSKRYKGGHYRRARSGRACRTFLLLLYKDETLPLRWGFARVGRKFDEETRNVCIKGDAYAHPKECMGQDPETLRGRIFARLRTRGTSRFSKTQSPKLRILMLDSTGLAPVASCVIRGLYLDICDVRFDEDGLAEASVNFDIRQLDTGSLDLGAALETWKRTNPEFPKEFIGGGYPETRDLDPLDPRIRRPARPNVEFALFFGSFAGGREAAFPVLWLPGTPAVFPGALLITPPVFGIHPSCKPCRKGLLSTNPDVGGNCPWLGIFNPTVVAACFAGDSRLGPGTCKDPALIPASNCATAGRMVANSLREVFRDPSCASFRSDESKSFLAPRNHQFYGAHGQNRWWSSQYAAGSMELRYALMSMECPCRKIPSSLNWLRDKWKIFIYLKAGEITWPGRWRKGTSPRVDSSVFGGRSDTPWIEHRPVWFMDTTQGGVLVYQLDQTKVFMSDHASPTARVILSDHSVHADHNFLLDRADQTVRPDPSDHPDCPERASSVLLLTAKESPGSDEPGRELSAGGFLSVFGGRSVSMMRSLTLVTSESSPASSFAADLAPKTLQLVVECPRDWWNSQKVFSSYPSLRVHVLPVVWP</sequence>
<dbReference type="Proteomes" id="UP000712281">
    <property type="component" value="Unassembled WGS sequence"/>
</dbReference>
<accession>A0A8S9IC65</accession>
<evidence type="ECO:0000313" key="2">
    <source>
        <dbReference type="Proteomes" id="UP000712281"/>
    </source>
</evidence>
<reference evidence="1" key="1">
    <citation type="submission" date="2019-12" db="EMBL/GenBank/DDBJ databases">
        <title>Genome sequencing and annotation of Brassica cretica.</title>
        <authorList>
            <person name="Studholme D.J."/>
            <person name="Sarris P.F."/>
        </authorList>
    </citation>
    <scope>NUCLEOTIDE SEQUENCE</scope>
    <source>
        <strain evidence="1">PFS-001/15</strain>
        <tissue evidence="1">Leaf</tissue>
    </source>
</reference>
<name>A0A8S9IC65_BRACR</name>